<comment type="caution">
    <text evidence="1">The sequence shown here is derived from an EMBL/GenBank/DDBJ whole genome shotgun (WGS) entry which is preliminary data.</text>
</comment>
<protein>
    <submittedName>
        <fullName evidence="1">Uncharacterized protein</fullName>
    </submittedName>
</protein>
<evidence type="ECO:0000313" key="1">
    <source>
        <dbReference type="EMBL" id="PNH28207.1"/>
    </source>
</evidence>
<gene>
    <name evidence="1" type="ORF">BJF96_g8510</name>
</gene>
<proteinExistence type="predicted"/>
<reference evidence="1 2" key="1">
    <citation type="submission" date="2017-12" db="EMBL/GenBank/DDBJ databases">
        <title>Comparative genomics yields insights into virulence evolution of Verticillium dahliae.</title>
        <authorList>
            <person name="Fan R."/>
            <person name="Armitage A.D."/>
            <person name="Cascant-Lopez E."/>
            <person name="Sobczyk M."/>
            <person name="Cockerton H.M."/>
            <person name="Harrison R.J."/>
        </authorList>
    </citation>
    <scope>NUCLEOTIDE SEQUENCE [LARGE SCALE GENOMIC DNA]</scope>
    <source>
        <strain evidence="1 2">12008</strain>
    </source>
</reference>
<accession>A0AA45AIH6</accession>
<organism evidence="1 2">
    <name type="scientific">Verticillium dahliae</name>
    <name type="common">Verticillium wilt</name>
    <dbReference type="NCBI Taxonomy" id="27337"/>
    <lineage>
        <taxon>Eukaryota</taxon>
        <taxon>Fungi</taxon>
        <taxon>Dikarya</taxon>
        <taxon>Ascomycota</taxon>
        <taxon>Pezizomycotina</taxon>
        <taxon>Sordariomycetes</taxon>
        <taxon>Hypocreomycetidae</taxon>
        <taxon>Glomerellales</taxon>
        <taxon>Plectosphaerellaceae</taxon>
        <taxon>Verticillium</taxon>
    </lineage>
</organism>
<dbReference type="Proteomes" id="UP000236305">
    <property type="component" value="Unassembled WGS sequence"/>
</dbReference>
<evidence type="ECO:0000313" key="2">
    <source>
        <dbReference type="Proteomes" id="UP000236305"/>
    </source>
</evidence>
<sequence>MEKQRLRTSWVAEGNGTVPCHSAINGSAKYDECSVFDW</sequence>
<dbReference type="AlphaFoldDB" id="A0AA45AIH6"/>
<dbReference type="EMBL" id="MPSH01000036">
    <property type="protein sequence ID" value="PNH28207.1"/>
    <property type="molecule type" value="Genomic_DNA"/>
</dbReference>
<name>A0AA45AIH6_VERDA</name>